<dbReference type="InterPro" id="IPR045034">
    <property type="entry name" value="O-acyltransferase_WSD1-like"/>
</dbReference>
<reference evidence="10 11" key="1">
    <citation type="journal article" date="2024" name="BMC Genomics">
        <title>Genome assembly of redclaw crayfish (Cherax quadricarinatus) provides insights into its immune adaptation and hypoxia tolerance.</title>
        <authorList>
            <person name="Liu Z."/>
            <person name="Zheng J."/>
            <person name="Li H."/>
            <person name="Fang K."/>
            <person name="Wang S."/>
            <person name="He J."/>
            <person name="Zhou D."/>
            <person name="Weng S."/>
            <person name="Chi M."/>
            <person name="Gu Z."/>
            <person name="He J."/>
            <person name="Li F."/>
            <person name="Wang M."/>
        </authorList>
    </citation>
    <scope>NUCLEOTIDE SEQUENCE [LARGE SCALE GENOMIC DNA]</scope>
    <source>
        <strain evidence="10">ZL_2023a</strain>
    </source>
</reference>
<dbReference type="AlphaFoldDB" id="A0AAW0WHK4"/>
<comment type="pathway">
    <text evidence="2">Lipid metabolism.</text>
</comment>
<dbReference type="InterPro" id="IPR023213">
    <property type="entry name" value="CAT-like_dom_sf"/>
</dbReference>
<protein>
    <recommendedName>
        <fullName evidence="12">Diacylglycerol O-acyltransferase</fullName>
    </recommendedName>
</protein>
<evidence type="ECO:0000256" key="5">
    <source>
        <dbReference type="ARBA" id="ARBA00024360"/>
    </source>
</evidence>
<organism evidence="10 11">
    <name type="scientific">Cherax quadricarinatus</name>
    <name type="common">Australian red claw crayfish</name>
    <dbReference type="NCBI Taxonomy" id="27406"/>
    <lineage>
        <taxon>Eukaryota</taxon>
        <taxon>Metazoa</taxon>
        <taxon>Ecdysozoa</taxon>
        <taxon>Arthropoda</taxon>
        <taxon>Crustacea</taxon>
        <taxon>Multicrustacea</taxon>
        <taxon>Malacostraca</taxon>
        <taxon>Eumalacostraca</taxon>
        <taxon>Eucarida</taxon>
        <taxon>Decapoda</taxon>
        <taxon>Pleocyemata</taxon>
        <taxon>Astacidea</taxon>
        <taxon>Parastacoidea</taxon>
        <taxon>Parastacidae</taxon>
        <taxon>Cherax</taxon>
    </lineage>
</organism>
<dbReference type="InterPro" id="IPR004255">
    <property type="entry name" value="O-acyltransferase_WSD1_N"/>
</dbReference>
<evidence type="ECO:0000256" key="2">
    <source>
        <dbReference type="ARBA" id="ARBA00005189"/>
    </source>
</evidence>
<dbReference type="SUPFAM" id="SSF52777">
    <property type="entry name" value="CoA-dependent acyltransferases"/>
    <property type="match status" value="1"/>
</dbReference>
<dbReference type="EMBL" id="JARKIK010000078">
    <property type="protein sequence ID" value="KAK8726722.1"/>
    <property type="molecule type" value="Genomic_DNA"/>
</dbReference>
<dbReference type="PANTHER" id="PTHR31650:SF1">
    <property type="entry name" value="WAX ESTER SYNTHASE_DIACYLGLYCEROL ACYLTRANSFERASE 4-RELATED"/>
    <property type="match status" value="1"/>
</dbReference>
<comment type="catalytic activity">
    <reaction evidence="6">
        <text>a long chain fatty alcohol + a fatty acyl-CoA = a long-chain alcohol wax ester + CoA</text>
        <dbReference type="Rhea" id="RHEA:38443"/>
        <dbReference type="ChEBI" id="CHEBI:17135"/>
        <dbReference type="ChEBI" id="CHEBI:57287"/>
        <dbReference type="ChEBI" id="CHEBI:77636"/>
        <dbReference type="ChEBI" id="CHEBI:235323"/>
        <dbReference type="EC" id="2.3.1.75"/>
    </reaction>
</comment>
<evidence type="ECO:0000256" key="7">
    <source>
        <dbReference type="ARBA" id="ARBA00048109"/>
    </source>
</evidence>
<evidence type="ECO:0000313" key="11">
    <source>
        <dbReference type="Proteomes" id="UP001445076"/>
    </source>
</evidence>
<comment type="catalytic activity">
    <reaction evidence="7">
        <text>an acyl-CoA + a 1,2-diacyl-sn-glycerol = a triacyl-sn-glycerol + CoA</text>
        <dbReference type="Rhea" id="RHEA:10868"/>
        <dbReference type="ChEBI" id="CHEBI:17815"/>
        <dbReference type="ChEBI" id="CHEBI:57287"/>
        <dbReference type="ChEBI" id="CHEBI:58342"/>
        <dbReference type="ChEBI" id="CHEBI:64615"/>
        <dbReference type="EC" id="2.3.1.20"/>
    </reaction>
</comment>
<dbReference type="Proteomes" id="UP001445076">
    <property type="component" value="Unassembled WGS sequence"/>
</dbReference>
<keyword evidence="11" id="KW-1185">Reference proteome</keyword>
<keyword evidence="4" id="KW-0012">Acyltransferase</keyword>
<dbReference type="Gene3D" id="3.30.559.10">
    <property type="entry name" value="Chloramphenicol acetyltransferase-like domain"/>
    <property type="match status" value="1"/>
</dbReference>
<sequence>QHIQTKILDVKDSNGDHKHKKFRQMFAQICGYYAWRNVNDFNVENHIRVVNLRSLYSGDSRGTYTLGDIPDIRENEFSPTVARSSVDDELIHRYISEEGTSPLSPDRPPWEIILLLRGDRRYTVLVRLHHAIGDGVSLMRLWMEVMVEPLLSLPPVGSHSTSPLVRGTMMLWSAMVLPLGLLQLVANFDNNVLHGPPLSGTKIMTASAGLPLAVLKQVKVAACATVNDVLMSCLAAALTKHFTRRLQEVPQVTVAVPVSFHDFKEAPALINRFSVATIKLPTLHTFTPTARLAATKRVLDEMKRDPALGSVMWLVRMVSGVLPASLAQRIISGAGVTAAASNVPGPQQEISIWGHKVEDMLFWVPNRAPVGVSVSFASYMGEVKVGLNVDVALIHSRQEAQMLLRDMEDELQLLYRQLVVARK</sequence>
<accession>A0AAW0WHK4</accession>
<comment type="similarity">
    <text evidence="5">In the N-terminal section; belongs to the long-chain O-acyltransferase family.</text>
</comment>
<feature type="domain" description="O-acyltransferase WSD1 C-terminal" evidence="9">
    <location>
        <begin position="271"/>
        <end position="414"/>
    </location>
</feature>
<proteinExistence type="inferred from homology"/>
<comment type="pathway">
    <text evidence="1">Glycerolipid metabolism; triacylglycerol biosynthesis.</text>
</comment>
<dbReference type="GO" id="GO:0047196">
    <property type="term" value="F:long-chain-alcohol O-fatty-acyltransferase activity"/>
    <property type="evidence" value="ECO:0007669"/>
    <property type="project" value="UniProtKB-EC"/>
</dbReference>
<evidence type="ECO:0008006" key="12">
    <source>
        <dbReference type="Google" id="ProtNLM"/>
    </source>
</evidence>
<evidence type="ECO:0000256" key="6">
    <source>
        <dbReference type="ARBA" id="ARBA00047604"/>
    </source>
</evidence>
<dbReference type="Pfam" id="PF03007">
    <property type="entry name" value="WS_DGAT_cat"/>
    <property type="match status" value="1"/>
</dbReference>
<dbReference type="Pfam" id="PF06974">
    <property type="entry name" value="WS_DGAT_C"/>
    <property type="match status" value="1"/>
</dbReference>
<dbReference type="EMBL" id="JARKIK010000078">
    <property type="protein sequence ID" value="KAK8726721.1"/>
    <property type="molecule type" value="Genomic_DNA"/>
</dbReference>
<dbReference type="InterPro" id="IPR009721">
    <property type="entry name" value="O-acyltransferase_WSD1_C"/>
</dbReference>
<evidence type="ECO:0000256" key="4">
    <source>
        <dbReference type="ARBA" id="ARBA00023315"/>
    </source>
</evidence>
<evidence type="ECO:0000259" key="9">
    <source>
        <dbReference type="Pfam" id="PF06974"/>
    </source>
</evidence>
<dbReference type="PANTHER" id="PTHR31650">
    <property type="entry name" value="O-ACYLTRANSFERASE (WSD1-LIKE) FAMILY PROTEIN"/>
    <property type="match status" value="1"/>
</dbReference>
<evidence type="ECO:0000259" key="8">
    <source>
        <dbReference type="Pfam" id="PF03007"/>
    </source>
</evidence>
<feature type="non-terminal residue" evidence="10">
    <location>
        <position position="1"/>
    </location>
</feature>
<gene>
    <name evidence="10" type="ORF">OTU49_010020</name>
</gene>
<dbReference type="GO" id="GO:0004144">
    <property type="term" value="F:diacylglycerol O-acyltransferase activity"/>
    <property type="evidence" value="ECO:0007669"/>
    <property type="project" value="UniProtKB-EC"/>
</dbReference>
<dbReference type="GO" id="GO:0005886">
    <property type="term" value="C:plasma membrane"/>
    <property type="evidence" value="ECO:0007669"/>
    <property type="project" value="TreeGrafter"/>
</dbReference>
<keyword evidence="3" id="KW-0808">Transferase</keyword>
<evidence type="ECO:0000256" key="3">
    <source>
        <dbReference type="ARBA" id="ARBA00022679"/>
    </source>
</evidence>
<reference evidence="10" key="2">
    <citation type="submission" date="2024-01" db="EMBL/GenBank/DDBJ databases">
        <authorList>
            <person name="He J."/>
            <person name="Wang M."/>
            <person name="Zheng J."/>
            <person name="Liu Z."/>
        </authorList>
    </citation>
    <scope>NUCLEOTIDE SEQUENCE</scope>
    <source>
        <strain evidence="10">ZL_2023a</strain>
        <tissue evidence="10">Muscle</tissue>
    </source>
</reference>
<evidence type="ECO:0000256" key="1">
    <source>
        <dbReference type="ARBA" id="ARBA00004771"/>
    </source>
</evidence>
<name>A0AAW0WHK4_CHEQU</name>
<comment type="caution">
    <text evidence="10">The sequence shown here is derived from an EMBL/GenBank/DDBJ whole genome shotgun (WGS) entry which is preliminary data.</text>
</comment>
<evidence type="ECO:0000313" key="10">
    <source>
        <dbReference type="EMBL" id="KAK8726721.1"/>
    </source>
</evidence>
<dbReference type="GO" id="GO:0019432">
    <property type="term" value="P:triglyceride biosynthetic process"/>
    <property type="evidence" value="ECO:0007669"/>
    <property type="project" value="TreeGrafter"/>
</dbReference>
<feature type="domain" description="O-acyltransferase WSD1-like N-terminal" evidence="8">
    <location>
        <begin position="95"/>
        <end position="146"/>
    </location>
</feature>